<protein>
    <recommendedName>
        <fullName evidence="3">Acyl-CoA synthetase short-chain family member 3, mitochondrial</fullName>
        <ecNumber evidence="2">6.2.1.1</ecNumber>
    </recommendedName>
    <alternativeName>
        <fullName evidence="4">Acetate--CoA ligase 3</fullName>
    </alternativeName>
</protein>
<dbReference type="GO" id="GO:0050218">
    <property type="term" value="F:propionate-CoA ligase activity"/>
    <property type="evidence" value="ECO:0007669"/>
    <property type="project" value="TreeGrafter"/>
</dbReference>
<keyword evidence="6" id="KW-0472">Membrane</keyword>
<proteinExistence type="inferred from homology"/>
<evidence type="ECO:0000313" key="10">
    <source>
        <dbReference type="EMBL" id="KAA3677937.1"/>
    </source>
</evidence>
<evidence type="ECO:0000256" key="2">
    <source>
        <dbReference type="ARBA" id="ARBA00013275"/>
    </source>
</evidence>
<dbReference type="GO" id="GO:0005759">
    <property type="term" value="C:mitochondrial matrix"/>
    <property type="evidence" value="ECO:0007669"/>
    <property type="project" value="TreeGrafter"/>
</dbReference>
<feature type="domain" description="Acetyl-coenzyme A synthetase N-terminal" evidence="9">
    <location>
        <begin position="31"/>
        <end position="85"/>
    </location>
</feature>
<dbReference type="Gene3D" id="3.30.300.30">
    <property type="match status" value="1"/>
</dbReference>
<reference evidence="10 11" key="1">
    <citation type="journal article" date="2019" name="Gigascience">
        <title>Whole-genome sequence of the oriental lung fluke Paragonimus westermani.</title>
        <authorList>
            <person name="Oey H."/>
            <person name="Zakrzewski M."/>
            <person name="Narain K."/>
            <person name="Devi K.R."/>
            <person name="Agatsuma T."/>
            <person name="Nawaratna S."/>
            <person name="Gobert G.N."/>
            <person name="Jones M.K."/>
            <person name="Ragan M.A."/>
            <person name="McManus D.P."/>
            <person name="Krause L."/>
        </authorList>
    </citation>
    <scope>NUCLEOTIDE SEQUENCE [LARGE SCALE GENOMIC DNA]</scope>
    <source>
        <strain evidence="10 11">IND2009</strain>
    </source>
</reference>
<dbReference type="PANTHER" id="PTHR43347:SF3">
    <property type="entry name" value="ACYL-COA SYNTHETASE SHORT-CHAIN FAMILY MEMBER 3, MITOCHONDRIAL"/>
    <property type="match status" value="1"/>
</dbReference>
<dbReference type="EMBL" id="QNGE01001286">
    <property type="protein sequence ID" value="KAA3677937.1"/>
    <property type="molecule type" value="Genomic_DNA"/>
</dbReference>
<dbReference type="InterPro" id="IPR025110">
    <property type="entry name" value="AMP-bd_C"/>
</dbReference>
<dbReference type="Pfam" id="PF16177">
    <property type="entry name" value="ACAS_N"/>
    <property type="match status" value="1"/>
</dbReference>
<keyword evidence="11" id="KW-1185">Reference proteome</keyword>
<keyword evidence="6" id="KW-0812">Transmembrane</keyword>
<accession>A0A5J4NQI8</accession>
<dbReference type="Pfam" id="PF13193">
    <property type="entry name" value="AMP-binding_C"/>
    <property type="match status" value="1"/>
</dbReference>
<organism evidence="10 11">
    <name type="scientific">Paragonimus westermani</name>
    <dbReference type="NCBI Taxonomy" id="34504"/>
    <lineage>
        <taxon>Eukaryota</taxon>
        <taxon>Metazoa</taxon>
        <taxon>Spiralia</taxon>
        <taxon>Lophotrochozoa</taxon>
        <taxon>Platyhelminthes</taxon>
        <taxon>Trematoda</taxon>
        <taxon>Digenea</taxon>
        <taxon>Plagiorchiida</taxon>
        <taxon>Troglotremata</taxon>
        <taxon>Troglotrematidae</taxon>
        <taxon>Paragonimus</taxon>
    </lineage>
</organism>
<evidence type="ECO:0000256" key="3">
    <source>
        <dbReference type="ARBA" id="ARBA00040004"/>
    </source>
</evidence>
<dbReference type="InterPro" id="IPR020845">
    <property type="entry name" value="AMP-binding_CS"/>
</dbReference>
<dbReference type="EC" id="6.2.1.1" evidence="2"/>
<dbReference type="PANTHER" id="PTHR43347">
    <property type="entry name" value="ACYL-COA SYNTHETASE"/>
    <property type="match status" value="1"/>
</dbReference>
<evidence type="ECO:0000259" key="8">
    <source>
        <dbReference type="Pfam" id="PF13193"/>
    </source>
</evidence>
<dbReference type="InterPro" id="IPR000873">
    <property type="entry name" value="AMP-dep_synth/lig_dom"/>
</dbReference>
<dbReference type="Gene3D" id="3.40.50.12780">
    <property type="entry name" value="N-terminal domain of ligase-like"/>
    <property type="match status" value="1"/>
</dbReference>
<evidence type="ECO:0000256" key="1">
    <source>
        <dbReference type="ARBA" id="ARBA00006432"/>
    </source>
</evidence>
<dbReference type="AlphaFoldDB" id="A0A5J4NQI8"/>
<evidence type="ECO:0000256" key="4">
    <source>
        <dbReference type="ARBA" id="ARBA00042755"/>
    </source>
</evidence>
<dbReference type="InterPro" id="IPR042099">
    <property type="entry name" value="ANL_N_sf"/>
</dbReference>
<dbReference type="PROSITE" id="PS00455">
    <property type="entry name" value="AMP_BINDING"/>
    <property type="match status" value="1"/>
</dbReference>
<evidence type="ECO:0000256" key="6">
    <source>
        <dbReference type="SAM" id="Phobius"/>
    </source>
</evidence>
<dbReference type="Proteomes" id="UP000324629">
    <property type="component" value="Unassembled WGS sequence"/>
</dbReference>
<dbReference type="SUPFAM" id="SSF56801">
    <property type="entry name" value="Acetyl-CoA synthetase-like"/>
    <property type="match status" value="1"/>
</dbReference>
<comment type="similarity">
    <text evidence="1">Belongs to the ATP-dependent AMP-binding enzyme family.</text>
</comment>
<evidence type="ECO:0000256" key="5">
    <source>
        <dbReference type="ARBA" id="ARBA00047935"/>
    </source>
</evidence>
<sequence length="699" mass="77916">RTMNALRLIRRNRTAATVFHKYLTKLAPVNYETEFRASIANPEEFWAAEAEQIKWYKRWDEVLSNRDKPDAKWFSGGELNTTFNCLDRHVEDGFGEQPAVIYDSPVTKASFTVTYKELLNQVSLFAGVLSRQCNVQKGDRVLIYMPMVVECLIAMLACARIGAIHAVVFGGFSAEQLASRITSAEPKVIVSASYGKERQKLIAYKPAVDLACELAGNSDSVRCRILYNRPDFNAVPLDKDRGWLDWSELMSTARVHDPVPVEANHPLYILYTSGTTGIPKGIVRTNGGHAVALKYAMSAVLGMRNGDRWWPSSEFGWVVGHSFMCYGPLLHRCTPILYEGKPVHTPDAAQFFRVLHEHKVNGWYTTPSALRAIRQEDPGLVESKHYREQLPHLRQMFVVGEHCDTETLSWIGNGLPDHVRITDSWWQTETGWPMTSCCFGLPGGFLTRTKIASPPGSAGRPVPGYSVQTGKIVKSRTANDTDFGQDDHELDRIVIKLPLPPGTASTFWNDHDRFLNYYFTSYPGYYDTMDVGHIDKDGFVYILSRADDVINVAGHRLSTSAIEEACYKDEDVIDCAVVAVPDQIKGKVTQTFLVVFLIFCCVPFGLLVVKSECGRSEDEVVQNAIAAVRRAVGPVAAFHLAAVVPGLPKTRSGKIARGSLANMAAGKPIRIPPTIEDPNMYFPIYEAFKKNGMKPTRPP</sequence>
<gene>
    <name evidence="10" type="ORF">DEA37_0012556</name>
</gene>
<dbReference type="GO" id="GO:0003987">
    <property type="term" value="F:acetate-CoA ligase activity"/>
    <property type="evidence" value="ECO:0007669"/>
    <property type="project" value="UniProtKB-EC"/>
</dbReference>
<feature type="domain" description="AMP-dependent synthetase/ligase" evidence="7">
    <location>
        <begin position="93"/>
        <end position="467"/>
    </location>
</feature>
<feature type="domain" description="AMP-binding enzyme C-terminal" evidence="8">
    <location>
        <begin position="562"/>
        <end position="654"/>
    </location>
</feature>
<comment type="caution">
    <text evidence="10">The sequence shown here is derived from an EMBL/GenBank/DDBJ whole genome shotgun (WGS) entry which is preliminary data.</text>
</comment>
<keyword evidence="6" id="KW-1133">Transmembrane helix</keyword>
<evidence type="ECO:0000259" key="7">
    <source>
        <dbReference type="Pfam" id="PF00501"/>
    </source>
</evidence>
<comment type="catalytic activity">
    <reaction evidence="5">
        <text>butanoate + ATP + CoA = butanoyl-CoA + AMP + diphosphate</text>
        <dbReference type="Rhea" id="RHEA:46172"/>
        <dbReference type="ChEBI" id="CHEBI:17968"/>
        <dbReference type="ChEBI" id="CHEBI:30616"/>
        <dbReference type="ChEBI" id="CHEBI:33019"/>
        <dbReference type="ChEBI" id="CHEBI:57287"/>
        <dbReference type="ChEBI" id="CHEBI:57371"/>
        <dbReference type="ChEBI" id="CHEBI:456215"/>
    </reaction>
    <physiologicalReaction direction="left-to-right" evidence="5">
        <dbReference type="Rhea" id="RHEA:46173"/>
    </physiologicalReaction>
</comment>
<name>A0A5J4NQI8_9TREM</name>
<evidence type="ECO:0000259" key="9">
    <source>
        <dbReference type="Pfam" id="PF16177"/>
    </source>
</evidence>
<dbReference type="InterPro" id="IPR045851">
    <property type="entry name" value="AMP-bd_C_sf"/>
</dbReference>
<dbReference type="Pfam" id="PF00501">
    <property type="entry name" value="AMP-binding"/>
    <property type="match status" value="1"/>
</dbReference>
<evidence type="ECO:0000313" key="11">
    <source>
        <dbReference type="Proteomes" id="UP000324629"/>
    </source>
</evidence>
<dbReference type="InterPro" id="IPR032387">
    <property type="entry name" value="ACAS_N"/>
</dbReference>
<feature type="transmembrane region" description="Helical" evidence="6">
    <location>
        <begin position="141"/>
        <end position="172"/>
    </location>
</feature>
<feature type="non-terminal residue" evidence="10">
    <location>
        <position position="1"/>
    </location>
</feature>